<dbReference type="InterPro" id="IPR029052">
    <property type="entry name" value="Metallo-depent_PP-like"/>
</dbReference>
<sequence length="687" mass="78608">MKLPAILSGPILRRVEKQQVFIWIATSRPFSIEAHLYKINGGSGNETFQYNLINTQTTTTSIRLGKRLHINLIKVEPFEGLFPTDTLLGYNLFFLEKEKVIDLGSLGLLTPENPESLVYGGLEYPSFFITGKESSILYGSCRKPHGDGEDALAAGDEAIWETYLNLDKRPGSLFLVGDQIYADDVPDPIAPYLFELGERLVGNNEPYLPTLDKRLEKEPYKSNLYKVHGRKPIMDELCQFTSRKSDNHLITFGEYAAMYLLSWNPQIWELFEQSSFNKLMQDDDYYIQSTVTDEIDSIETYTKARQELKFNEQEKQIHKFRKNLPKVRRLLANIPTYMIFDDHDLTDDWNISHDWKEAVKGSPLGRHVIANGLAAYWAFQGWGNFPDQYNHQFLSTMKKQLSSRKFNRKTYHKWINLLWEFNSWSFTAPTTPTTVFLDTRTQRTFPNPSNQHSIRAKIKKTIEGPELVSKEAWVHVTNQLRKSGWKPGSPLVVVSPVPFYGIDLIETFLLRFIAPLKLIGIPVKTIFDMEAWKYNGRGFTQFLRTIAHWDPSTCIILSGDAHTASSALSHIKQDNGKEMTLIQFTSSPLNNPTFSGLIGVVLKSAVWLFKKNTHSSSIYRSCDASYSLFQTLSSSPASKTTSLWSEEIRYLPMEDGALIKTKNNLGYLSFHDKNKLTNTFIENTDAN</sequence>
<evidence type="ECO:0000313" key="2">
    <source>
        <dbReference type="Proteomes" id="UP000769780"/>
    </source>
</evidence>
<dbReference type="InterPro" id="IPR038607">
    <property type="entry name" value="PhoD-like_sf"/>
</dbReference>
<evidence type="ECO:0000313" key="1">
    <source>
        <dbReference type="EMBL" id="MBY0095647.1"/>
    </source>
</evidence>
<evidence type="ECO:0008006" key="3">
    <source>
        <dbReference type="Google" id="ProtNLM"/>
    </source>
</evidence>
<organism evidence="1 2">
    <name type="scientific">Mesobacillus maritimus</name>
    <dbReference type="NCBI Taxonomy" id="1643336"/>
    <lineage>
        <taxon>Bacteria</taxon>
        <taxon>Bacillati</taxon>
        <taxon>Bacillota</taxon>
        <taxon>Bacilli</taxon>
        <taxon>Bacillales</taxon>
        <taxon>Bacillaceae</taxon>
        <taxon>Mesobacillus</taxon>
    </lineage>
</organism>
<dbReference type="Proteomes" id="UP000769780">
    <property type="component" value="Unassembled WGS sequence"/>
</dbReference>
<keyword evidence="2" id="KW-1185">Reference proteome</keyword>
<proteinExistence type="predicted"/>
<gene>
    <name evidence="1" type="ORF">H0185_02270</name>
</gene>
<name>A0ABS7K069_9BACI</name>
<dbReference type="PANTHER" id="PTHR37031">
    <property type="entry name" value="METALLOPHOSPHATASE BINDING DOMAIN PROTEIN"/>
    <property type="match status" value="1"/>
</dbReference>
<accession>A0ABS7K069</accession>
<dbReference type="SUPFAM" id="SSF56300">
    <property type="entry name" value="Metallo-dependent phosphatases"/>
    <property type="match status" value="1"/>
</dbReference>
<dbReference type="RefSeq" id="WP_221870784.1">
    <property type="nucleotide sequence ID" value="NZ_JACWFH010000005.1"/>
</dbReference>
<reference evidence="1 2" key="1">
    <citation type="submission" date="2020-07" db="EMBL/GenBank/DDBJ databases">
        <title>Fungal Genomes of the International Space Station.</title>
        <authorList>
            <person name="Seuylemezian A."/>
            <person name="Singh N.K."/>
            <person name="Wood J."/>
            <person name="Venkateswaran K."/>
        </authorList>
    </citation>
    <scope>NUCLEOTIDE SEQUENCE [LARGE SCALE GENOMIC DNA]</scope>
    <source>
        <strain evidence="1 2">PL-B2</strain>
    </source>
</reference>
<protein>
    <recommendedName>
        <fullName evidence="3">PhoD-like phosphatase metallophosphatase domain-containing protein</fullName>
    </recommendedName>
</protein>
<dbReference type="EMBL" id="JACWFH010000005">
    <property type="protein sequence ID" value="MBY0095647.1"/>
    <property type="molecule type" value="Genomic_DNA"/>
</dbReference>
<comment type="caution">
    <text evidence="1">The sequence shown here is derived from an EMBL/GenBank/DDBJ whole genome shotgun (WGS) entry which is preliminary data.</text>
</comment>
<dbReference type="Gene3D" id="3.60.21.70">
    <property type="entry name" value="PhoD-like phosphatase"/>
    <property type="match status" value="1"/>
</dbReference>
<dbReference type="PANTHER" id="PTHR37031:SF2">
    <property type="entry name" value="PHOD-LIKE PHOSPHATASE METALLOPHOSPHATASE DOMAIN-CONTAINING PROTEIN"/>
    <property type="match status" value="1"/>
</dbReference>